<dbReference type="InterPro" id="IPR036702">
    <property type="entry name" value="ComB-like_sf"/>
</dbReference>
<dbReference type="PANTHER" id="PTHR37311">
    <property type="entry name" value="2-PHOSPHOSULFOLACTATE PHOSPHATASE-RELATED"/>
    <property type="match status" value="1"/>
</dbReference>
<dbReference type="GO" id="GO:0000287">
    <property type="term" value="F:magnesium ion binding"/>
    <property type="evidence" value="ECO:0007669"/>
    <property type="project" value="InterPro"/>
</dbReference>
<evidence type="ECO:0000256" key="3">
    <source>
        <dbReference type="ARBA" id="ARBA00012953"/>
    </source>
</evidence>
<comment type="caution">
    <text evidence="8">The sequence shown here is derived from an EMBL/GenBank/DDBJ whole genome shotgun (WGS) entry which is preliminary data.</text>
</comment>
<evidence type="ECO:0000256" key="2">
    <source>
        <dbReference type="ARBA" id="ARBA00009997"/>
    </source>
</evidence>
<evidence type="ECO:0000256" key="6">
    <source>
        <dbReference type="ARBA" id="ARBA00022842"/>
    </source>
</evidence>
<comment type="catalytic activity">
    <reaction evidence="7">
        <text>(2R)-O-phospho-3-sulfolactate + H2O = (2R)-3-sulfolactate + phosphate</text>
        <dbReference type="Rhea" id="RHEA:23416"/>
        <dbReference type="ChEBI" id="CHEBI:15377"/>
        <dbReference type="ChEBI" id="CHEBI:15597"/>
        <dbReference type="ChEBI" id="CHEBI:43474"/>
        <dbReference type="ChEBI" id="CHEBI:58738"/>
        <dbReference type="EC" id="3.1.3.71"/>
    </reaction>
</comment>
<keyword evidence="6" id="KW-0460">Magnesium</keyword>
<dbReference type="STRING" id="1817867.A3F83_15385"/>
<comment type="cofactor">
    <cofactor evidence="1">
        <name>Mg(2+)</name>
        <dbReference type="ChEBI" id="CHEBI:18420"/>
    </cofactor>
</comment>
<evidence type="ECO:0000256" key="7">
    <source>
        <dbReference type="ARBA" id="ARBA00033711"/>
    </source>
</evidence>
<dbReference type="AlphaFoldDB" id="A0A1F5Z174"/>
<gene>
    <name evidence="8" type="ORF">A3F83_15385</name>
</gene>
<dbReference type="SUPFAM" id="SSF142823">
    <property type="entry name" value="ComB-like"/>
    <property type="match status" value="1"/>
</dbReference>
<dbReference type="InterPro" id="IPR005238">
    <property type="entry name" value="ComB-like"/>
</dbReference>
<accession>A0A1F5Z174</accession>
<protein>
    <recommendedName>
        <fullName evidence="4">Probable 2-phosphosulfolactate phosphatase</fullName>
        <ecNumber evidence="3">3.1.3.71</ecNumber>
    </recommendedName>
</protein>
<dbReference type="Proteomes" id="UP000179129">
    <property type="component" value="Unassembled WGS sequence"/>
</dbReference>
<dbReference type="GO" id="GO:0050532">
    <property type="term" value="F:2-phosphosulfolactate phosphatase activity"/>
    <property type="evidence" value="ECO:0007669"/>
    <property type="project" value="UniProtKB-EC"/>
</dbReference>
<evidence type="ECO:0000256" key="1">
    <source>
        <dbReference type="ARBA" id="ARBA00001946"/>
    </source>
</evidence>
<proteinExistence type="inferred from homology"/>
<keyword evidence="5" id="KW-0378">Hydrolase</keyword>
<evidence type="ECO:0000256" key="5">
    <source>
        <dbReference type="ARBA" id="ARBA00022801"/>
    </source>
</evidence>
<comment type="similarity">
    <text evidence="2">Belongs to the ComB family.</text>
</comment>
<evidence type="ECO:0000313" key="9">
    <source>
        <dbReference type="Proteomes" id="UP000179129"/>
    </source>
</evidence>
<sequence length="246" mass="27207">MTAAECLLYFPLMQIHRHSLLAGAAECRDTAVIVDVFRAFTCASILLHYEVGRLLLAESPEAALKLKQEKGYLALGEVGGKMVEGFDFGNSPSEITTAGAEFFRRKYVVQRTSAGVRGIFAALEHCDTVYAAGFTTAAALARLIRLEKHPEIHIAAMGQDALSITPEDEQCASYIQHLLDPQISYDHLAALREILSHESARKFLRGDKAHFPAADVTWCLQRDLFPFAMQVHPAEDGPELRKVRLP</sequence>
<name>A0A1F5Z174_9BACT</name>
<dbReference type="EC" id="3.1.3.71" evidence="3"/>
<dbReference type="PANTHER" id="PTHR37311:SF1">
    <property type="entry name" value="2-PHOSPHOSULFOLACTATE PHOSPHATASE-RELATED"/>
    <property type="match status" value="1"/>
</dbReference>
<dbReference type="GO" id="GO:0050545">
    <property type="term" value="F:sulfopyruvate decarboxylase activity"/>
    <property type="evidence" value="ECO:0007669"/>
    <property type="project" value="TreeGrafter"/>
</dbReference>
<dbReference type="Gene3D" id="3.90.1560.10">
    <property type="entry name" value="ComB-like"/>
    <property type="match status" value="1"/>
</dbReference>
<organism evidence="8 9">
    <name type="scientific">Candidatus Glassbacteria bacterium RIFCSPLOWO2_12_FULL_58_11</name>
    <dbReference type="NCBI Taxonomy" id="1817867"/>
    <lineage>
        <taxon>Bacteria</taxon>
        <taxon>Candidatus Glassiibacteriota</taxon>
    </lineage>
</organism>
<evidence type="ECO:0000313" key="8">
    <source>
        <dbReference type="EMBL" id="OGG06115.1"/>
    </source>
</evidence>
<evidence type="ECO:0000256" key="4">
    <source>
        <dbReference type="ARBA" id="ARBA00021948"/>
    </source>
</evidence>
<reference evidence="8 9" key="1">
    <citation type="journal article" date="2016" name="Nat. Commun.">
        <title>Thousands of microbial genomes shed light on interconnected biogeochemical processes in an aquifer system.</title>
        <authorList>
            <person name="Anantharaman K."/>
            <person name="Brown C.T."/>
            <person name="Hug L.A."/>
            <person name="Sharon I."/>
            <person name="Castelle C.J."/>
            <person name="Probst A.J."/>
            <person name="Thomas B.C."/>
            <person name="Singh A."/>
            <person name="Wilkins M.J."/>
            <person name="Karaoz U."/>
            <person name="Brodie E.L."/>
            <person name="Williams K.H."/>
            <person name="Hubbard S.S."/>
            <person name="Banfield J.F."/>
        </authorList>
    </citation>
    <scope>NUCLEOTIDE SEQUENCE [LARGE SCALE GENOMIC DNA]</scope>
</reference>
<dbReference type="Pfam" id="PF04029">
    <property type="entry name" value="2-ph_phosp"/>
    <property type="match status" value="1"/>
</dbReference>
<dbReference type="EMBL" id="MFIX01000031">
    <property type="protein sequence ID" value="OGG06115.1"/>
    <property type="molecule type" value="Genomic_DNA"/>
</dbReference>